<dbReference type="Proteomes" id="UP000324222">
    <property type="component" value="Unassembled WGS sequence"/>
</dbReference>
<dbReference type="AlphaFoldDB" id="A0A5B7GYC5"/>
<feature type="region of interest" description="Disordered" evidence="1">
    <location>
        <begin position="1"/>
        <end position="38"/>
    </location>
</feature>
<organism evidence="2 3">
    <name type="scientific">Portunus trituberculatus</name>
    <name type="common">Swimming crab</name>
    <name type="synonym">Neptunus trituberculatus</name>
    <dbReference type="NCBI Taxonomy" id="210409"/>
    <lineage>
        <taxon>Eukaryota</taxon>
        <taxon>Metazoa</taxon>
        <taxon>Ecdysozoa</taxon>
        <taxon>Arthropoda</taxon>
        <taxon>Crustacea</taxon>
        <taxon>Multicrustacea</taxon>
        <taxon>Malacostraca</taxon>
        <taxon>Eumalacostraca</taxon>
        <taxon>Eucarida</taxon>
        <taxon>Decapoda</taxon>
        <taxon>Pleocyemata</taxon>
        <taxon>Brachyura</taxon>
        <taxon>Eubrachyura</taxon>
        <taxon>Portunoidea</taxon>
        <taxon>Portunidae</taxon>
        <taxon>Portuninae</taxon>
        <taxon>Portunus</taxon>
    </lineage>
</organism>
<feature type="compositionally biased region" description="Gly residues" evidence="1">
    <location>
        <begin position="20"/>
        <end position="29"/>
    </location>
</feature>
<keyword evidence="3" id="KW-1185">Reference proteome</keyword>
<comment type="caution">
    <text evidence="2">The sequence shown here is derived from an EMBL/GenBank/DDBJ whole genome shotgun (WGS) entry which is preliminary data.</text>
</comment>
<proteinExistence type="predicted"/>
<reference evidence="2 3" key="1">
    <citation type="submission" date="2019-05" db="EMBL/GenBank/DDBJ databases">
        <title>Another draft genome of Portunus trituberculatus and its Hox gene families provides insights of decapod evolution.</title>
        <authorList>
            <person name="Jeong J.-H."/>
            <person name="Song I."/>
            <person name="Kim S."/>
            <person name="Choi T."/>
            <person name="Kim D."/>
            <person name="Ryu S."/>
            <person name="Kim W."/>
        </authorList>
    </citation>
    <scope>NUCLEOTIDE SEQUENCE [LARGE SCALE GENOMIC DNA]</scope>
    <source>
        <tissue evidence="2">Muscle</tissue>
    </source>
</reference>
<protein>
    <submittedName>
        <fullName evidence="2">Uncharacterized protein</fullName>
    </submittedName>
</protein>
<evidence type="ECO:0000313" key="2">
    <source>
        <dbReference type="EMBL" id="MPC62137.1"/>
    </source>
</evidence>
<evidence type="ECO:0000256" key="1">
    <source>
        <dbReference type="SAM" id="MobiDB-lite"/>
    </source>
</evidence>
<name>A0A5B7GYC5_PORTR</name>
<accession>A0A5B7GYC5</accession>
<evidence type="ECO:0000313" key="3">
    <source>
        <dbReference type="Proteomes" id="UP000324222"/>
    </source>
</evidence>
<dbReference type="EMBL" id="VSRR010019334">
    <property type="protein sequence ID" value="MPC62137.1"/>
    <property type="molecule type" value="Genomic_DNA"/>
</dbReference>
<gene>
    <name evidence="2" type="ORF">E2C01_056220</name>
</gene>
<sequence>MKGNEAELGTIVDEGREAKGGIGIGGNGGGRKREERGIVGALRRRSQGTRMRSGGGQVEVGWQRATWRTRPGNRWTQARFSRLLKGRVAGWR</sequence>